<keyword evidence="4 5" id="KW-0472">Membrane</keyword>
<evidence type="ECO:0000259" key="6">
    <source>
        <dbReference type="Pfam" id="PF04138"/>
    </source>
</evidence>
<evidence type="ECO:0000256" key="5">
    <source>
        <dbReference type="SAM" id="Phobius"/>
    </source>
</evidence>
<reference evidence="7" key="1">
    <citation type="submission" date="2020-07" db="EMBL/GenBank/DDBJ databases">
        <title>Huge and variable diversity of episymbiotic CPR bacteria and DPANN archaea in groundwater ecosystems.</title>
        <authorList>
            <person name="He C.Y."/>
            <person name="Keren R."/>
            <person name="Whittaker M."/>
            <person name="Farag I.F."/>
            <person name="Doudna J."/>
            <person name="Cate J.H.D."/>
            <person name="Banfield J.F."/>
        </authorList>
    </citation>
    <scope>NUCLEOTIDE SEQUENCE</scope>
    <source>
        <strain evidence="7">NC_groundwater_1586_Pr3_B-0.1um_66_15</strain>
    </source>
</reference>
<evidence type="ECO:0000256" key="3">
    <source>
        <dbReference type="ARBA" id="ARBA00022989"/>
    </source>
</evidence>
<dbReference type="EMBL" id="JACRAF010000035">
    <property type="protein sequence ID" value="MBI4922637.1"/>
    <property type="molecule type" value="Genomic_DNA"/>
</dbReference>
<feature type="transmembrane region" description="Helical" evidence="5">
    <location>
        <begin position="54"/>
        <end position="71"/>
    </location>
</feature>
<comment type="subcellular location">
    <subcellularLocation>
        <location evidence="1">Membrane</location>
        <topology evidence="1">Multi-pass membrane protein</topology>
    </subcellularLocation>
</comment>
<feature type="transmembrane region" description="Helical" evidence="5">
    <location>
        <begin position="20"/>
        <end position="47"/>
    </location>
</feature>
<keyword evidence="2 5" id="KW-0812">Transmembrane</keyword>
<evidence type="ECO:0000313" key="7">
    <source>
        <dbReference type="EMBL" id="MBI4922637.1"/>
    </source>
</evidence>
<dbReference type="Pfam" id="PF04138">
    <property type="entry name" value="GtrA_DPMS_TM"/>
    <property type="match status" value="1"/>
</dbReference>
<protein>
    <submittedName>
        <fullName evidence="7">GtrA family protein</fullName>
    </submittedName>
</protein>
<feature type="transmembrane region" description="Helical" evidence="5">
    <location>
        <begin position="91"/>
        <end position="112"/>
    </location>
</feature>
<organism evidence="7 8">
    <name type="scientific">Devosia nanyangense</name>
    <dbReference type="NCBI Taxonomy" id="1228055"/>
    <lineage>
        <taxon>Bacteria</taxon>
        <taxon>Pseudomonadati</taxon>
        <taxon>Pseudomonadota</taxon>
        <taxon>Alphaproteobacteria</taxon>
        <taxon>Hyphomicrobiales</taxon>
        <taxon>Devosiaceae</taxon>
        <taxon>Devosia</taxon>
    </lineage>
</organism>
<gene>
    <name evidence="7" type="ORF">HY834_12895</name>
</gene>
<evidence type="ECO:0000256" key="4">
    <source>
        <dbReference type="ARBA" id="ARBA00023136"/>
    </source>
</evidence>
<feature type="transmembrane region" description="Helical" evidence="5">
    <location>
        <begin position="119"/>
        <end position="139"/>
    </location>
</feature>
<dbReference type="GO" id="GO:0000271">
    <property type="term" value="P:polysaccharide biosynthetic process"/>
    <property type="evidence" value="ECO:0007669"/>
    <property type="project" value="InterPro"/>
</dbReference>
<dbReference type="Proteomes" id="UP000782610">
    <property type="component" value="Unassembled WGS sequence"/>
</dbReference>
<evidence type="ECO:0000256" key="2">
    <source>
        <dbReference type="ARBA" id="ARBA00022692"/>
    </source>
</evidence>
<name>A0A933L3S5_9HYPH</name>
<sequence length="143" mass="14989">MSLESLMRESVADNGPSPVLVQLLSFVVIGGAAAAVFVGLSAVAVALPTGLPKWLVSALCYAAFIVPVYLLHRRYSFRSEAPHGQALPRYVVVQVAGLALATGFSWLAYSLFGLANVPAALLVIGLTSGVNFVILRVWAFSGA</sequence>
<proteinExistence type="predicted"/>
<dbReference type="InterPro" id="IPR007267">
    <property type="entry name" value="GtrA_DPMS_TM"/>
</dbReference>
<evidence type="ECO:0000256" key="1">
    <source>
        <dbReference type="ARBA" id="ARBA00004141"/>
    </source>
</evidence>
<dbReference type="GO" id="GO:0016020">
    <property type="term" value="C:membrane"/>
    <property type="evidence" value="ECO:0007669"/>
    <property type="project" value="UniProtKB-SubCell"/>
</dbReference>
<evidence type="ECO:0000313" key="8">
    <source>
        <dbReference type="Proteomes" id="UP000782610"/>
    </source>
</evidence>
<feature type="domain" description="GtrA/DPMS transmembrane" evidence="6">
    <location>
        <begin position="26"/>
        <end position="140"/>
    </location>
</feature>
<dbReference type="AlphaFoldDB" id="A0A933L3S5"/>
<accession>A0A933L3S5</accession>
<keyword evidence="3 5" id="KW-1133">Transmembrane helix</keyword>
<comment type="caution">
    <text evidence="7">The sequence shown here is derived from an EMBL/GenBank/DDBJ whole genome shotgun (WGS) entry which is preliminary data.</text>
</comment>